<keyword evidence="2" id="KW-1133">Transmembrane helix</keyword>
<keyword evidence="2" id="KW-0812">Transmembrane</keyword>
<dbReference type="GO" id="GO:0071788">
    <property type="term" value="P:endoplasmic reticulum tubular network maintenance"/>
    <property type="evidence" value="ECO:0007669"/>
    <property type="project" value="UniProtKB-UniRule"/>
</dbReference>
<dbReference type="PANTHER" id="PTHR22166">
    <property type="entry name" value="ENDOPLASMIC RETICULUM JUNCTION FORMATION PROTEIN LUNAPARK"/>
    <property type="match status" value="1"/>
</dbReference>
<dbReference type="GO" id="GO:1903373">
    <property type="term" value="P:positive regulation of endoplasmic reticulum tubular network organization"/>
    <property type="evidence" value="ECO:0007669"/>
    <property type="project" value="UniProtKB-UniRule"/>
</dbReference>
<dbReference type="PANTHER" id="PTHR22166:SF12">
    <property type="entry name" value="ENDOPLASMIC RETICULUM JUNCTION FORMATION PROTEIN LUNAPARK"/>
    <property type="match status" value="1"/>
</dbReference>
<comment type="function">
    <text evidence="2">Plays a role in determining ER morphology.</text>
</comment>
<reference evidence="5" key="1">
    <citation type="submission" date="2019-11" db="UniProtKB">
        <authorList>
            <consortium name="WormBaseParasite"/>
        </authorList>
    </citation>
    <scope>IDENTIFICATION</scope>
</reference>
<keyword evidence="2" id="KW-0479">Metal-binding</keyword>
<dbReference type="WBParaSite" id="MCU_001747-RB">
    <property type="protein sequence ID" value="MCU_001747-RB"/>
    <property type="gene ID" value="MCU_001747"/>
</dbReference>
<keyword evidence="2" id="KW-0862">Zinc</keyword>
<keyword evidence="2" id="KW-0863">Zinc-finger</keyword>
<keyword evidence="2" id="KW-0256">Endoplasmic reticulum</keyword>
<evidence type="ECO:0000256" key="3">
    <source>
        <dbReference type="SAM" id="MobiDB-lite"/>
    </source>
</evidence>
<feature type="domain" description="Lunapark zinc ribbon" evidence="4">
    <location>
        <begin position="234"/>
        <end position="283"/>
    </location>
</feature>
<dbReference type="GO" id="GO:0008270">
    <property type="term" value="F:zinc ion binding"/>
    <property type="evidence" value="ECO:0007669"/>
    <property type="project" value="UniProtKB-KW"/>
</dbReference>
<dbReference type="AlphaFoldDB" id="A0A5K3EPJ1"/>
<dbReference type="Pfam" id="PF10058">
    <property type="entry name" value="Zn_ribbon_10"/>
    <property type="match status" value="1"/>
</dbReference>
<feature type="compositionally biased region" description="Polar residues" evidence="3">
    <location>
        <begin position="300"/>
        <end position="312"/>
    </location>
</feature>
<organism evidence="5">
    <name type="scientific">Mesocestoides corti</name>
    <name type="common">Flatworm</name>
    <dbReference type="NCBI Taxonomy" id="53468"/>
    <lineage>
        <taxon>Eukaryota</taxon>
        <taxon>Metazoa</taxon>
        <taxon>Spiralia</taxon>
        <taxon>Lophotrochozoa</taxon>
        <taxon>Platyhelminthes</taxon>
        <taxon>Cestoda</taxon>
        <taxon>Eucestoda</taxon>
        <taxon>Cyclophyllidea</taxon>
        <taxon>Mesocestoididae</taxon>
        <taxon>Mesocestoides</taxon>
    </lineage>
</organism>
<accession>A0A5K3EPJ1</accession>
<evidence type="ECO:0000313" key="5">
    <source>
        <dbReference type="WBParaSite" id="MCU_001747-RB"/>
    </source>
</evidence>
<protein>
    <recommendedName>
        <fullName evidence="2">Endoplasmic reticulum junction formation protein lunapark</fullName>
    </recommendedName>
</protein>
<feature type="region of interest" description="Disordered" evidence="3">
    <location>
        <begin position="370"/>
        <end position="399"/>
    </location>
</feature>
<feature type="region of interest" description="Disordered" evidence="3">
    <location>
        <begin position="288"/>
        <end position="312"/>
    </location>
</feature>
<comment type="similarity">
    <text evidence="1 2">Belongs to the lunapark family.</text>
</comment>
<dbReference type="InterPro" id="IPR019273">
    <property type="entry name" value="Lunapark_Znf"/>
</dbReference>
<evidence type="ECO:0000256" key="1">
    <source>
        <dbReference type="ARBA" id="ARBA00009940"/>
    </source>
</evidence>
<proteinExistence type="inferred from homology"/>
<feature type="transmembrane region" description="Helical" evidence="2">
    <location>
        <begin position="79"/>
        <end position="99"/>
    </location>
</feature>
<evidence type="ECO:0000259" key="4">
    <source>
        <dbReference type="Pfam" id="PF10058"/>
    </source>
</evidence>
<name>A0A5K3EPJ1_MESCO</name>
<sequence length="399" mass="44574">MFPFKGILNSILRGRKRSVSETLEDLDLNIELLKEHKESKVLSANKIAFHLIFYATVLYVTVLVVSYFIIRPSATHGKILFIVFAIFYPFVVWMLKYAINLFYLGSADRADKKLKALMKQKRKILEDVMNTETYNRAQQILKRFDPLGLVIREEGPTPSRPFFKREIETNTRMRPVSANLNFQNGPSQMQEPRELTTQTPQILGPLSTIEATTTQPSKGPITHRPILPRKRSIFDVVVDALVGDGPDRRYALICHQCAGHNGMALAEEFEYLAFRCCYCGFHNPARRIRRNPPPVPRLQTFPSPGSRSSIGTPLSGCSRGFSASAANLSVTGPTPPSPINKSSSTENVFLGTPVLSKVVEVSGLFSVESEESENLSLPSGSPTGVHASKQQTKRTRKLH</sequence>
<evidence type="ECO:0000256" key="2">
    <source>
        <dbReference type="RuleBase" id="RU367073"/>
    </source>
</evidence>
<dbReference type="GO" id="GO:0098826">
    <property type="term" value="C:endoplasmic reticulum tubular network membrane"/>
    <property type="evidence" value="ECO:0007669"/>
    <property type="project" value="UniProtKB-UniRule"/>
</dbReference>
<comment type="domain">
    <text evidence="2">The C4-type zinc finger motif is necessary both for its ER three-way tubular junction localization and formation.</text>
</comment>
<feature type="transmembrane region" description="Helical" evidence="2">
    <location>
        <begin position="47"/>
        <end position="70"/>
    </location>
</feature>
<comment type="subcellular location">
    <subcellularLocation>
        <location evidence="2">Endoplasmic reticulum membrane</location>
        <topology evidence="2">Multi-pass membrane protein</topology>
    </subcellularLocation>
</comment>
<dbReference type="InterPro" id="IPR040115">
    <property type="entry name" value="Lnp"/>
</dbReference>
<keyword evidence="2" id="KW-0472">Membrane</keyword>